<evidence type="ECO:0000256" key="3">
    <source>
        <dbReference type="ARBA" id="ARBA00022989"/>
    </source>
</evidence>
<evidence type="ECO:0000313" key="8">
    <source>
        <dbReference type="Proteomes" id="UP000244932"/>
    </source>
</evidence>
<dbReference type="PANTHER" id="PTHR42718:SF42">
    <property type="entry name" value="EXPORT PROTEIN"/>
    <property type="match status" value="1"/>
</dbReference>
<feature type="transmembrane region" description="Helical" evidence="5">
    <location>
        <begin position="235"/>
        <end position="256"/>
    </location>
</feature>
<dbReference type="GO" id="GO:0016020">
    <property type="term" value="C:membrane"/>
    <property type="evidence" value="ECO:0007669"/>
    <property type="project" value="UniProtKB-SubCell"/>
</dbReference>
<reference evidence="7 8" key="1">
    <citation type="submission" date="2018-03" db="EMBL/GenBank/DDBJ databases">
        <authorList>
            <person name="Keele B.F."/>
        </authorList>
    </citation>
    <scope>NUCLEOTIDE SEQUENCE [LARGE SCALE GENOMIC DNA]</scope>
    <source>
        <strain evidence="7 8">CeCT 8812</strain>
    </source>
</reference>
<dbReference type="Pfam" id="PF07690">
    <property type="entry name" value="MFS_1"/>
    <property type="match status" value="1"/>
</dbReference>
<feature type="transmembrane region" description="Helical" evidence="5">
    <location>
        <begin position="107"/>
        <end position="128"/>
    </location>
</feature>
<feature type="transmembrane region" description="Helical" evidence="5">
    <location>
        <begin position="169"/>
        <end position="190"/>
    </location>
</feature>
<dbReference type="PROSITE" id="PS50850">
    <property type="entry name" value="MFS"/>
    <property type="match status" value="1"/>
</dbReference>
<evidence type="ECO:0000259" key="6">
    <source>
        <dbReference type="PROSITE" id="PS50850"/>
    </source>
</evidence>
<keyword evidence="3 5" id="KW-1133">Transmembrane helix</keyword>
<dbReference type="PANTHER" id="PTHR42718">
    <property type="entry name" value="MAJOR FACILITATOR SUPERFAMILY MULTIDRUG TRANSPORTER MFSC"/>
    <property type="match status" value="1"/>
</dbReference>
<evidence type="ECO:0000256" key="5">
    <source>
        <dbReference type="SAM" id="Phobius"/>
    </source>
</evidence>
<feature type="transmembrane region" description="Helical" evidence="5">
    <location>
        <begin position="309"/>
        <end position="330"/>
    </location>
</feature>
<dbReference type="EMBL" id="OMKW01000003">
    <property type="protein sequence ID" value="SPF29845.1"/>
    <property type="molecule type" value="Genomic_DNA"/>
</dbReference>
<evidence type="ECO:0000256" key="2">
    <source>
        <dbReference type="ARBA" id="ARBA00022692"/>
    </source>
</evidence>
<feature type="transmembrane region" description="Helical" evidence="5">
    <location>
        <begin position="372"/>
        <end position="392"/>
    </location>
</feature>
<feature type="transmembrane region" description="Helical" evidence="5">
    <location>
        <begin position="140"/>
        <end position="163"/>
    </location>
</feature>
<feature type="transmembrane region" description="Helical" evidence="5">
    <location>
        <begin position="202"/>
        <end position="223"/>
    </location>
</feature>
<feature type="transmembrane region" description="Helical" evidence="5">
    <location>
        <begin position="82"/>
        <end position="101"/>
    </location>
</feature>
<evidence type="ECO:0000256" key="1">
    <source>
        <dbReference type="ARBA" id="ARBA00004141"/>
    </source>
</evidence>
<dbReference type="InterPro" id="IPR036259">
    <property type="entry name" value="MFS_trans_sf"/>
</dbReference>
<feature type="transmembrane region" description="Helical" evidence="5">
    <location>
        <begin position="413"/>
        <end position="433"/>
    </location>
</feature>
<dbReference type="Gene3D" id="1.20.1720.10">
    <property type="entry name" value="Multidrug resistance protein D"/>
    <property type="match status" value="1"/>
</dbReference>
<dbReference type="AlphaFoldDB" id="A0A2R8ACM4"/>
<feature type="transmembrane region" description="Helical" evidence="5">
    <location>
        <begin position="453"/>
        <end position="473"/>
    </location>
</feature>
<proteinExistence type="predicted"/>
<dbReference type="InterPro" id="IPR020846">
    <property type="entry name" value="MFS_dom"/>
</dbReference>
<keyword evidence="4 5" id="KW-0472">Membrane</keyword>
<dbReference type="RefSeq" id="WP_108782588.1">
    <property type="nucleotide sequence ID" value="NZ_OMKW01000003.1"/>
</dbReference>
<evidence type="ECO:0000313" key="7">
    <source>
        <dbReference type="EMBL" id="SPF29845.1"/>
    </source>
</evidence>
<accession>A0A2R8ACM4</accession>
<protein>
    <submittedName>
        <fullName evidence="7">Multidrug resistance protein Stp</fullName>
    </submittedName>
</protein>
<sequence>MPSDQTFCPAPRRKFVLFSAILASAMGFIDGSVVSIAIPAIRTDLSASLVEVQWINNAYMLALSALILVGGAAGDRFGVVRVFIWGIGLFVAASLLCAVAPGADSLIIARGLQGIGAAIMVPGSLALISKSYPRAERGKAIGIWAAASAITTAAGPIIGGILLSIGDASIWRVIFFINLPLGALCLWMLITRVPRDTPRAGGRLDWPGAILATLALGAVAWGFTGAGGEHGGGATFAHIALWAGGGLAILLAFIWWETRAPHPMMPLHLFAMPGFGAANLVTFAVYFALAATMFYVPMILIAVWEIPEWQVTLLFVPLTLFIAPLSGPVGALADRIGTAPPIGLGCFCVACAYASLALGLDWMQFWGHVLPSMGLMGFGMALIVAPLSAAVMGAVEDQDSGAASGVNNAISRVAGLIAVAAMGGVGATLFVNAGGTQGAFGEAGANLAASNAGLAGIVWVTAALSAIAAAIALTRLRWGPAAP</sequence>
<feature type="transmembrane region" description="Helical" evidence="5">
    <location>
        <begin position="342"/>
        <end position="360"/>
    </location>
</feature>
<dbReference type="CDD" id="cd17321">
    <property type="entry name" value="MFS_MMR_MDR_like"/>
    <property type="match status" value="1"/>
</dbReference>
<dbReference type="Proteomes" id="UP000244932">
    <property type="component" value="Unassembled WGS sequence"/>
</dbReference>
<dbReference type="InterPro" id="IPR011701">
    <property type="entry name" value="MFS"/>
</dbReference>
<keyword evidence="2 5" id="KW-0812">Transmembrane</keyword>
<feature type="transmembrane region" description="Helical" evidence="5">
    <location>
        <begin position="277"/>
        <end position="303"/>
    </location>
</feature>
<gene>
    <name evidence="7" type="primary">stp</name>
    <name evidence="7" type="ORF">POI8812_02166</name>
</gene>
<comment type="subcellular location">
    <subcellularLocation>
        <location evidence="1">Membrane</location>
        <topology evidence="1">Multi-pass membrane protein</topology>
    </subcellularLocation>
</comment>
<dbReference type="Gene3D" id="1.20.1250.20">
    <property type="entry name" value="MFS general substrate transporter like domains"/>
    <property type="match status" value="1"/>
</dbReference>
<feature type="domain" description="Major facilitator superfamily (MFS) profile" evidence="6">
    <location>
        <begin position="16"/>
        <end position="480"/>
    </location>
</feature>
<feature type="transmembrane region" description="Helical" evidence="5">
    <location>
        <begin position="58"/>
        <end position="75"/>
    </location>
</feature>
<dbReference type="GO" id="GO:0022857">
    <property type="term" value="F:transmembrane transporter activity"/>
    <property type="evidence" value="ECO:0007669"/>
    <property type="project" value="InterPro"/>
</dbReference>
<feature type="transmembrane region" description="Helical" evidence="5">
    <location>
        <begin position="15"/>
        <end position="38"/>
    </location>
</feature>
<evidence type="ECO:0000256" key="4">
    <source>
        <dbReference type="ARBA" id="ARBA00023136"/>
    </source>
</evidence>
<organism evidence="7 8">
    <name type="scientific">Pontivivens insulae</name>
    <dbReference type="NCBI Taxonomy" id="1639689"/>
    <lineage>
        <taxon>Bacteria</taxon>
        <taxon>Pseudomonadati</taxon>
        <taxon>Pseudomonadota</taxon>
        <taxon>Alphaproteobacteria</taxon>
        <taxon>Rhodobacterales</taxon>
        <taxon>Paracoccaceae</taxon>
        <taxon>Pontivivens</taxon>
    </lineage>
</organism>
<keyword evidence="8" id="KW-1185">Reference proteome</keyword>
<name>A0A2R8ACM4_9RHOB</name>
<dbReference type="OrthoDB" id="9812221at2"/>
<dbReference type="SUPFAM" id="SSF103473">
    <property type="entry name" value="MFS general substrate transporter"/>
    <property type="match status" value="1"/>
</dbReference>